<gene>
    <name evidence="2" type="ORF">BDV95DRAFT_375847</name>
</gene>
<proteinExistence type="predicted"/>
<evidence type="ECO:0000256" key="1">
    <source>
        <dbReference type="SAM" id="MobiDB-lite"/>
    </source>
</evidence>
<organism evidence="2 3">
    <name type="scientific">Massariosphaeria phaeospora</name>
    <dbReference type="NCBI Taxonomy" id="100035"/>
    <lineage>
        <taxon>Eukaryota</taxon>
        <taxon>Fungi</taxon>
        <taxon>Dikarya</taxon>
        <taxon>Ascomycota</taxon>
        <taxon>Pezizomycotina</taxon>
        <taxon>Dothideomycetes</taxon>
        <taxon>Pleosporomycetidae</taxon>
        <taxon>Pleosporales</taxon>
        <taxon>Pleosporales incertae sedis</taxon>
        <taxon>Massariosphaeria</taxon>
    </lineage>
</organism>
<reference evidence="2 3" key="1">
    <citation type="submission" date="2020-01" db="EMBL/GenBank/DDBJ databases">
        <authorList>
            <consortium name="DOE Joint Genome Institute"/>
            <person name="Haridas S."/>
            <person name="Albert R."/>
            <person name="Binder M."/>
            <person name="Bloem J."/>
            <person name="Labutti K."/>
            <person name="Salamov A."/>
            <person name="Andreopoulos B."/>
            <person name="Baker S.E."/>
            <person name="Barry K."/>
            <person name="Bills G."/>
            <person name="Bluhm B.H."/>
            <person name="Cannon C."/>
            <person name="Castanera R."/>
            <person name="Culley D.E."/>
            <person name="Daum C."/>
            <person name="Ezra D."/>
            <person name="Gonzalez J.B."/>
            <person name="Henrissat B."/>
            <person name="Kuo A."/>
            <person name="Liang C."/>
            <person name="Lipzen A."/>
            <person name="Lutzoni F."/>
            <person name="Magnuson J."/>
            <person name="Mondo S."/>
            <person name="Nolan M."/>
            <person name="Ohm R."/>
            <person name="Pangilinan J."/>
            <person name="Park H.-J.H."/>
            <person name="Ramirez L."/>
            <person name="Alfaro M."/>
            <person name="Sun H."/>
            <person name="Tritt A."/>
            <person name="Yoshinaga Y."/>
            <person name="Zwiers L.-H.L."/>
            <person name="Turgeon B.G."/>
            <person name="Goodwin S.B."/>
            <person name="Spatafora J.W."/>
            <person name="Crous P.W."/>
            <person name="Grigoriev I.V."/>
        </authorList>
    </citation>
    <scope>NUCLEOTIDE SEQUENCE [LARGE SCALE GENOMIC DNA]</scope>
    <source>
        <strain evidence="2 3">CBS 611.86</strain>
    </source>
</reference>
<evidence type="ECO:0000313" key="2">
    <source>
        <dbReference type="EMBL" id="KAF2873190.1"/>
    </source>
</evidence>
<name>A0A7C8IFW9_9PLEO</name>
<feature type="compositionally biased region" description="Basic and acidic residues" evidence="1">
    <location>
        <begin position="152"/>
        <end position="163"/>
    </location>
</feature>
<keyword evidence="3" id="KW-1185">Reference proteome</keyword>
<dbReference type="AlphaFoldDB" id="A0A7C8IFW9"/>
<evidence type="ECO:0000313" key="3">
    <source>
        <dbReference type="Proteomes" id="UP000481861"/>
    </source>
</evidence>
<protein>
    <submittedName>
        <fullName evidence="2">Uncharacterized protein</fullName>
    </submittedName>
</protein>
<comment type="caution">
    <text evidence="2">The sequence shown here is derived from an EMBL/GenBank/DDBJ whole genome shotgun (WGS) entry which is preliminary data.</text>
</comment>
<accession>A0A7C8IFW9</accession>
<sequence length="181" mass="19250">MKVPASQTGMFPWSIGGLPADSLAGTPPPRLRLRQHHAGSSVGACRHGMHKFDDTQRKLQSAKSLLLSKACRQSKRASNGGRAGGGCLPQGATRHLLHNGAAKGVDDSKSASSSHSGKLAEFCLIDGGLGTPPVDCSHPQSPSDPQAVIAQSDRDTTEFQRRAPGYKRVDLHPRPWRCAPF</sequence>
<feature type="region of interest" description="Disordered" evidence="1">
    <location>
        <begin position="133"/>
        <end position="163"/>
    </location>
</feature>
<dbReference type="Proteomes" id="UP000481861">
    <property type="component" value="Unassembled WGS sequence"/>
</dbReference>
<dbReference type="EMBL" id="JAADJZ010000008">
    <property type="protein sequence ID" value="KAF2873190.1"/>
    <property type="molecule type" value="Genomic_DNA"/>
</dbReference>